<accession>A0AAW3ZKE7</accession>
<dbReference type="Proteomes" id="UP000613768">
    <property type="component" value="Unassembled WGS sequence"/>
</dbReference>
<keyword evidence="2" id="KW-0489">Methyltransferase</keyword>
<evidence type="ECO:0000313" key="3">
    <source>
        <dbReference type="Proteomes" id="UP000613768"/>
    </source>
</evidence>
<dbReference type="RefSeq" id="WP_192029860.1">
    <property type="nucleotide sequence ID" value="NZ_JACYTR010000023.1"/>
</dbReference>
<dbReference type="SUPFAM" id="SSF53335">
    <property type="entry name" value="S-adenosyl-L-methionine-dependent methyltransferases"/>
    <property type="match status" value="1"/>
</dbReference>
<dbReference type="PANTHER" id="PTHR43861:SF1">
    <property type="entry name" value="TRANS-ACONITATE 2-METHYLTRANSFERASE"/>
    <property type="match status" value="1"/>
</dbReference>
<reference evidence="2 3" key="1">
    <citation type="submission" date="2020-09" db="EMBL/GenBank/DDBJ databases">
        <title>Pseudoxanthomonas sp. CAU 1598 isolated from sand of Yaerae Beach.</title>
        <authorList>
            <person name="Kim W."/>
        </authorList>
    </citation>
    <scope>NUCLEOTIDE SEQUENCE [LARGE SCALE GENOMIC DNA]</scope>
    <source>
        <strain evidence="2 3">CAU 1598</strain>
    </source>
</reference>
<dbReference type="PANTHER" id="PTHR43861">
    <property type="entry name" value="TRANS-ACONITATE 2-METHYLTRANSFERASE-RELATED"/>
    <property type="match status" value="1"/>
</dbReference>
<dbReference type="Pfam" id="PF08241">
    <property type="entry name" value="Methyltransf_11"/>
    <property type="match status" value="1"/>
</dbReference>
<name>A0AAW3ZKE7_9GAMM</name>
<dbReference type="GO" id="GO:0008757">
    <property type="term" value="F:S-adenosylmethionine-dependent methyltransferase activity"/>
    <property type="evidence" value="ECO:0007669"/>
    <property type="project" value="InterPro"/>
</dbReference>
<dbReference type="EMBL" id="JACYTR010000023">
    <property type="protein sequence ID" value="MBD8526438.1"/>
    <property type="molecule type" value="Genomic_DNA"/>
</dbReference>
<protein>
    <submittedName>
        <fullName evidence="2">Class I SAM-dependent methyltransferase</fullName>
    </submittedName>
</protein>
<gene>
    <name evidence="2" type="ORF">IFO71_11885</name>
</gene>
<comment type="caution">
    <text evidence="2">The sequence shown here is derived from an EMBL/GenBank/DDBJ whole genome shotgun (WGS) entry which is preliminary data.</text>
</comment>
<organism evidence="2 3">
    <name type="scientific">Pseudomarimonas arenosa</name>
    <dbReference type="NCBI Taxonomy" id="2774145"/>
    <lineage>
        <taxon>Bacteria</taxon>
        <taxon>Pseudomonadati</taxon>
        <taxon>Pseudomonadota</taxon>
        <taxon>Gammaproteobacteria</taxon>
        <taxon>Lysobacterales</taxon>
        <taxon>Lysobacteraceae</taxon>
        <taxon>Pseudomarimonas</taxon>
    </lineage>
</organism>
<sequence length="284" mass="31863">MNTPQLEFTGERFTPECVREIWYEHWHRYAFAQPLAKGRRVLDAACGEGYGSALLATVAQSVVGVDIEPSTVAHARARYGDRPNLSFEQSDASKLDALEDGSFDLIVSFETLEHLEQQEQLVGGFSRLLAPDGVLLLSTPDKRTYSDEPGYQNPFHVRELYRHEFEDLLTRHFAHHTLFAQRLMFHSVLWNLSGGDRVEVSMLNQAGTITQGIQGDPVYYVAVCSQSASSLQQLTSMHLFGDDVQSVYQHYNEEIRKGIAAGGRIAELEAEVERLKSKLAEASQ</sequence>
<dbReference type="AlphaFoldDB" id="A0AAW3ZKE7"/>
<evidence type="ECO:0000313" key="2">
    <source>
        <dbReference type="EMBL" id="MBD8526438.1"/>
    </source>
</evidence>
<evidence type="ECO:0000259" key="1">
    <source>
        <dbReference type="Pfam" id="PF08241"/>
    </source>
</evidence>
<keyword evidence="2" id="KW-0808">Transferase</keyword>
<proteinExistence type="predicted"/>
<keyword evidence="3" id="KW-1185">Reference proteome</keyword>
<dbReference type="CDD" id="cd02440">
    <property type="entry name" value="AdoMet_MTases"/>
    <property type="match status" value="1"/>
</dbReference>
<feature type="domain" description="Methyltransferase type 11" evidence="1">
    <location>
        <begin position="42"/>
        <end position="136"/>
    </location>
</feature>
<dbReference type="InterPro" id="IPR013216">
    <property type="entry name" value="Methyltransf_11"/>
</dbReference>
<dbReference type="Gene3D" id="3.40.50.150">
    <property type="entry name" value="Vaccinia Virus protein VP39"/>
    <property type="match status" value="1"/>
</dbReference>
<dbReference type="GO" id="GO:0032259">
    <property type="term" value="P:methylation"/>
    <property type="evidence" value="ECO:0007669"/>
    <property type="project" value="UniProtKB-KW"/>
</dbReference>
<dbReference type="InterPro" id="IPR029063">
    <property type="entry name" value="SAM-dependent_MTases_sf"/>
</dbReference>